<dbReference type="EMBL" id="VDCV01000015">
    <property type="protein sequence ID" value="KAB5525304.1"/>
    <property type="molecule type" value="Genomic_DNA"/>
</dbReference>
<accession>A0A5N5K477</accession>
<name>A0A5N5K477_9ROSI</name>
<sequence length="159" mass="17729">MIIKSQSLCPSIDFFTDVEGSRVENVRSMAGDVDHRQFLQEWAAKLGCLAGIENVNCELLGWFLNGKTMTICYFFSRNGGFSHDTGLAKRNKGGRSDEFEHHEIQRTGDADELLAWKEIFTASSRLEEGDMDSIQAWPDPPGGAKFIIQCGGQPRLRLG</sequence>
<organism evidence="1 2">
    <name type="scientific">Salix brachista</name>
    <dbReference type="NCBI Taxonomy" id="2182728"/>
    <lineage>
        <taxon>Eukaryota</taxon>
        <taxon>Viridiplantae</taxon>
        <taxon>Streptophyta</taxon>
        <taxon>Embryophyta</taxon>
        <taxon>Tracheophyta</taxon>
        <taxon>Spermatophyta</taxon>
        <taxon>Magnoliopsida</taxon>
        <taxon>eudicotyledons</taxon>
        <taxon>Gunneridae</taxon>
        <taxon>Pentapetalae</taxon>
        <taxon>rosids</taxon>
        <taxon>fabids</taxon>
        <taxon>Malpighiales</taxon>
        <taxon>Salicaceae</taxon>
        <taxon>Saliceae</taxon>
        <taxon>Salix</taxon>
    </lineage>
</organism>
<evidence type="ECO:0000313" key="1">
    <source>
        <dbReference type="EMBL" id="KAB5525304.1"/>
    </source>
</evidence>
<dbReference type="Proteomes" id="UP000326939">
    <property type="component" value="Chromosome 15"/>
</dbReference>
<dbReference type="AlphaFoldDB" id="A0A5N5K477"/>
<protein>
    <submittedName>
        <fullName evidence="1">Uncharacterized protein</fullName>
    </submittedName>
</protein>
<gene>
    <name evidence="1" type="ORF">DKX38_023053</name>
</gene>
<reference evidence="2" key="1">
    <citation type="journal article" date="2019" name="Gigascience">
        <title>De novo genome assembly of the endangered Acer yangbiense, a plant species with extremely small populations endemic to Yunnan Province, China.</title>
        <authorList>
            <person name="Yang J."/>
            <person name="Wariss H.M."/>
            <person name="Tao L."/>
            <person name="Zhang R."/>
            <person name="Yun Q."/>
            <person name="Hollingsworth P."/>
            <person name="Dao Z."/>
            <person name="Luo G."/>
            <person name="Guo H."/>
            <person name="Ma Y."/>
            <person name="Sun W."/>
        </authorList>
    </citation>
    <scope>NUCLEOTIDE SEQUENCE [LARGE SCALE GENOMIC DNA]</scope>
    <source>
        <strain evidence="2">cv. br00</strain>
    </source>
</reference>
<keyword evidence="2" id="KW-1185">Reference proteome</keyword>
<evidence type="ECO:0000313" key="2">
    <source>
        <dbReference type="Proteomes" id="UP000326939"/>
    </source>
</evidence>
<proteinExistence type="predicted"/>
<comment type="caution">
    <text evidence="1">The sequence shown here is derived from an EMBL/GenBank/DDBJ whole genome shotgun (WGS) entry which is preliminary data.</text>
</comment>